<protein>
    <submittedName>
        <fullName evidence="2">Uncharacterized protein</fullName>
    </submittedName>
</protein>
<name>A0AAE1TZW3_9EUCA</name>
<dbReference type="AlphaFoldDB" id="A0AAE1TZW3"/>
<proteinExistence type="predicted"/>
<accession>A0AAE1TZW3</accession>
<comment type="caution">
    <text evidence="2">The sequence shown here is derived from an EMBL/GenBank/DDBJ whole genome shotgun (WGS) entry which is preliminary data.</text>
</comment>
<dbReference type="Proteomes" id="UP001292094">
    <property type="component" value="Unassembled WGS sequence"/>
</dbReference>
<evidence type="ECO:0000313" key="2">
    <source>
        <dbReference type="EMBL" id="KAK4301175.1"/>
    </source>
</evidence>
<gene>
    <name evidence="2" type="ORF">Pmani_026668</name>
</gene>
<organism evidence="2 3">
    <name type="scientific">Petrolisthes manimaculis</name>
    <dbReference type="NCBI Taxonomy" id="1843537"/>
    <lineage>
        <taxon>Eukaryota</taxon>
        <taxon>Metazoa</taxon>
        <taxon>Ecdysozoa</taxon>
        <taxon>Arthropoda</taxon>
        <taxon>Crustacea</taxon>
        <taxon>Multicrustacea</taxon>
        <taxon>Malacostraca</taxon>
        <taxon>Eumalacostraca</taxon>
        <taxon>Eucarida</taxon>
        <taxon>Decapoda</taxon>
        <taxon>Pleocyemata</taxon>
        <taxon>Anomura</taxon>
        <taxon>Galatheoidea</taxon>
        <taxon>Porcellanidae</taxon>
        <taxon>Petrolisthes</taxon>
    </lineage>
</organism>
<sequence>MVQDLRKFSLPAGEGKGEGGGVHAGGQRTVLREEMKNNGGGGGGGDGGDDEMVVEMEGRTLLPILLYQSHIRQTHSRQTT</sequence>
<feature type="region of interest" description="Disordered" evidence="1">
    <location>
        <begin position="1"/>
        <end position="51"/>
    </location>
</feature>
<reference evidence="2" key="1">
    <citation type="submission" date="2023-11" db="EMBL/GenBank/DDBJ databases">
        <title>Genome assemblies of two species of porcelain crab, Petrolisthes cinctipes and Petrolisthes manimaculis (Anomura: Porcellanidae).</title>
        <authorList>
            <person name="Angst P."/>
        </authorList>
    </citation>
    <scope>NUCLEOTIDE SEQUENCE</scope>
    <source>
        <strain evidence="2">PB745_02</strain>
        <tissue evidence="2">Gill</tissue>
    </source>
</reference>
<dbReference type="EMBL" id="JAWZYT010002914">
    <property type="protein sequence ID" value="KAK4301175.1"/>
    <property type="molecule type" value="Genomic_DNA"/>
</dbReference>
<evidence type="ECO:0000256" key="1">
    <source>
        <dbReference type="SAM" id="MobiDB-lite"/>
    </source>
</evidence>
<evidence type="ECO:0000313" key="3">
    <source>
        <dbReference type="Proteomes" id="UP001292094"/>
    </source>
</evidence>
<keyword evidence="3" id="KW-1185">Reference proteome</keyword>